<name>A0A5K7X714_9BACT</name>
<dbReference type="Proteomes" id="UP000326837">
    <property type="component" value="Chromosome"/>
</dbReference>
<protein>
    <submittedName>
        <fullName evidence="1">Uncharacterized protein</fullName>
    </submittedName>
</protein>
<accession>A0A5K7X714</accession>
<dbReference type="KEGG" id="lpav:PLANPX_1777"/>
<dbReference type="EMBL" id="AP021861">
    <property type="protein sequence ID" value="BBO32165.1"/>
    <property type="molecule type" value="Genomic_DNA"/>
</dbReference>
<proteinExistence type="predicted"/>
<gene>
    <name evidence="1" type="ORF">PLANPX_1777</name>
</gene>
<dbReference type="RefSeq" id="WP_152098178.1">
    <property type="nucleotide sequence ID" value="NZ_AP021861.1"/>
</dbReference>
<evidence type="ECO:0000313" key="2">
    <source>
        <dbReference type="Proteomes" id="UP000326837"/>
    </source>
</evidence>
<sequence>MPQPLAPEVAAAVARAVQDLRFLARTLAAAGQHAAALRLLGMEASVEADVREKLEAASTMAPPVERIQHRQAC</sequence>
<reference evidence="2" key="1">
    <citation type="submission" date="2019-10" db="EMBL/GenBank/DDBJ databases">
        <title>Lacipirellula parvula gen. nov., sp. nov., representing a lineage of planctomycetes widespread in freshwater anoxic habitats, and description of the family Lacipirellulaceae.</title>
        <authorList>
            <person name="Dedysh S.N."/>
            <person name="Kulichevskaya I.S."/>
            <person name="Beletsky A.V."/>
            <person name="Rakitin A.L."/>
            <person name="Mardanov A.V."/>
            <person name="Ivanova A.A."/>
            <person name="Saltykova V.X."/>
            <person name="Rijpstra W.I.C."/>
            <person name="Sinninghe Damste J.S."/>
            <person name="Ravin N.V."/>
        </authorList>
    </citation>
    <scope>NUCLEOTIDE SEQUENCE [LARGE SCALE GENOMIC DNA]</scope>
    <source>
        <strain evidence="2">PX69</strain>
    </source>
</reference>
<organism evidence="1 2">
    <name type="scientific">Lacipirellula parvula</name>
    <dbReference type="NCBI Taxonomy" id="2650471"/>
    <lineage>
        <taxon>Bacteria</taxon>
        <taxon>Pseudomonadati</taxon>
        <taxon>Planctomycetota</taxon>
        <taxon>Planctomycetia</taxon>
        <taxon>Pirellulales</taxon>
        <taxon>Lacipirellulaceae</taxon>
        <taxon>Lacipirellula</taxon>
    </lineage>
</organism>
<evidence type="ECO:0000313" key="1">
    <source>
        <dbReference type="EMBL" id="BBO32165.1"/>
    </source>
</evidence>
<dbReference type="AlphaFoldDB" id="A0A5K7X714"/>
<keyword evidence="2" id="KW-1185">Reference proteome</keyword>